<name>A0ACC0ZF34_9ROSI</name>
<gene>
    <name evidence="1" type="ORF">Pint_02911</name>
</gene>
<evidence type="ECO:0000313" key="2">
    <source>
        <dbReference type="Proteomes" id="UP001163603"/>
    </source>
</evidence>
<comment type="caution">
    <text evidence="1">The sequence shown here is derived from an EMBL/GenBank/DDBJ whole genome shotgun (WGS) entry which is preliminary data.</text>
</comment>
<keyword evidence="2" id="KW-1185">Reference proteome</keyword>
<dbReference type="EMBL" id="CM047736">
    <property type="protein sequence ID" value="KAJ0051391.1"/>
    <property type="molecule type" value="Genomic_DNA"/>
</dbReference>
<organism evidence="1 2">
    <name type="scientific">Pistacia integerrima</name>
    <dbReference type="NCBI Taxonomy" id="434235"/>
    <lineage>
        <taxon>Eukaryota</taxon>
        <taxon>Viridiplantae</taxon>
        <taxon>Streptophyta</taxon>
        <taxon>Embryophyta</taxon>
        <taxon>Tracheophyta</taxon>
        <taxon>Spermatophyta</taxon>
        <taxon>Magnoliopsida</taxon>
        <taxon>eudicotyledons</taxon>
        <taxon>Gunneridae</taxon>
        <taxon>Pentapetalae</taxon>
        <taxon>rosids</taxon>
        <taxon>malvids</taxon>
        <taxon>Sapindales</taxon>
        <taxon>Anacardiaceae</taxon>
        <taxon>Pistacia</taxon>
    </lineage>
</organism>
<dbReference type="Proteomes" id="UP001163603">
    <property type="component" value="Chromosome 1"/>
</dbReference>
<proteinExistence type="predicted"/>
<evidence type="ECO:0000313" key="1">
    <source>
        <dbReference type="EMBL" id="KAJ0051391.1"/>
    </source>
</evidence>
<reference evidence="2" key="1">
    <citation type="journal article" date="2023" name="G3 (Bethesda)">
        <title>Genome assembly and association tests identify interacting loci associated with vigor, precocity, and sex in interspecific pistachio rootstocks.</title>
        <authorList>
            <person name="Palmer W."/>
            <person name="Jacygrad E."/>
            <person name="Sagayaradj S."/>
            <person name="Cavanaugh K."/>
            <person name="Han R."/>
            <person name="Bertier L."/>
            <person name="Beede B."/>
            <person name="Kafkas S."/>
            <person name="Golino D."/>
            <person name="Preece J."/>
            <person name="Michelmore R."/>
        </authorList>
    </citation>
    <scope>NUCLEOTIDE SEQUENCE [LARGE SCALE GENOMIC DNA]</scope>
</reference>
<protein>
    <submittedName>
        <fullName evidence="1">Uncharacterized protein</fullName>
    </submittedName>
</protein>
<accession>A0ACC0ZF34</accession>
<sequence length="431" mass="47820">MGLNFRNDIWGSWSFSGLDKESEKSIGLSCDDVWGSWSFSSLDNDFLDKESKDSFDQELGGAVDELPMPTFTAIIQDFETDIGGLWGCESEKHNGDQKSFSGLNLVRFQQLKGNLQFDKISIPISSFSQIEIGNGVPYGDNSGCSGNVNVNDGVVCNNEAKEVCFDCGGGGIPHDALFFALGCLGVKDLLSVERVCRSLRDAVRSDPLLWRSIHIYQPLSSKISDDALVKLTGRAAGTLQCLSLVNCCRITDIGLKRVLESNPGLKKLCVPDCLKLSTEGILSNLRAFMSAGTPGIKHLRIGRQMGITDKQFEEFKCLLGEDDNMQLRTRKPQFFGFEHLYPPCDDDRAFDIESCPKCQKLGLVYDCPRESCRAKDHASQVCRGCTLCIARCFYCGCCLEDCEYEETFCLDMLCVDCLKKLVEKSEVCFLF</sequence>